<dbReference type="PANTHER" id="PTHR15127">
    <property type="entry name" value="HEAVYWEIGHT, ISOFORM A"/>
    <property type="match status" value="1"/>
</dbReference>
<keyword evidence="3" id="KW-1185">Reference proteome</keyword>
<evidence type="ECO:0000313" key="2">
    <source>
        <dbReference type="EMBL" id="MEQ2304306.1"/>
    </source>
</evidence>
<name>A0ABV0ZFL2_9TELE</name>
<dbReference type="InterPro" id="IPR051846">
    <property type="entry name" value="SH2_domain_adapters"/>
</dbReference>
<accession>A0ABV0ZFL2</accession>
<proteinExistence type="predicted"/>
<dbReference type="PANTHER" id="PTHR15127:SF33">
    <property type="entry name" value="SH2 DOMAIN-CONTAINING ADAPTER PROTEIN D"/>
    <property type="match status" value="1"/>
</dbReference>
<comment type="caution">
    <text evidence="2">The sequence shown here is derived from an EMBL/GenBank/DDBJ whole genome shotgun (WGS) entry which is preliminary data.</text>
</comment>
<keyword evidence="1" id="KW-0727">SH2 domain</keyword>
<reference evidence="2 3" key="1">
    <citation type="submission" date="2021-06" db="EMBL/GenBank/DDBJ databases">
        <authorList>
            <person name="Palmer J.M."/>
        </authorList>
    </citation>
    <scope>NUCLEOTIDE SEQUENCE [LARGE SCALE GENOMIC DNA]</scope>
    <source>
        <strain evidence="2 3">AS_MEX2019</strain>
        <tissue evidence="2">Muscle</tissue>
    </source>
</reference>
<dbReference type="SUPFAM" id="SSF55550">
    <property type="entry name" value="SH2 domain"/>
    <property type="match status" value="1"/>
</dbReference>
<sequence>MHMKFTQCKDGKYVLGQNSPLFDTIPEAVHFYTTHKLPIRGAEHLSLLFPVQHTRGLCSQLLHRCQVYNILGNNSHEMQYLSYQRVCCNSSHLCA</sequence>
<organism evidence="2 3">
    <name type="scientific">Ameca splendens</name>
    <dbReference type="NCBI Taxonomy" id="208324"/>
    <lineage>
        <taxon>Eukaryota</taxon>
        <taxon>Metazoa</taxon>
        <taxon>Chordata</taxon>
        <taxon>Craniata</taxon>
        <taxon>Vertebrata</taxon>
        <taxon>Euteleostomi</taxon>
        <taxon>Actinopterygii</taxon>
        <taxon>Neopterygii</taxon>
        <taxon>Teleostei</taxon>
        <taxon>Neoteleostei</taxon>
        <taxon>Acanthomorphata</taxon>
        <taxon>Ovalentaria</taxon>
        <taxon>Atherinomorphae</taxon>
        <taxon>Cyprinodontiformes</taxon>
        <taxon>Goodeidae</taxon>
        <taxon>Ameca</taxon>
    </lineage>
</organism>
<evidence type="ECO:0008006" key="4">
    <source>
        <dbReference type="Google" id="ProtNLM"/>
    </source>
</evidence>
<evidence type="ECO:0000256" key="1">
    <source>
        <dbReference type="ARBA" id="ARBA00022999"/>
    </source>
</evidence>
<protein>
    <recommendedName>
        <fullName evidence="4">SH2 domain-containing protein</fullName>
    </recommendedName>
</protein>
<dbReference type="EMBL" id="JAHRIP010058982">
    <property type="protein sequence ID" value="MEQ2304306.1"/>
    <property type="molecule type" value="Genomic_DNA"/>
</dbReference>
<evidence type="ECO:0000313" key="3">
    <source>
        <dbReference type="Proteomes" id="UP001469553"/>
    </source>
</evidence>
<gene>
    <name evidence="2" type="ORF">AMECASPLE_025693</name>
</gene>
<dbReference type="InterPro" id="IPR036860">
    <property type="entry name" value="SH2_dom_sf"/>
</dbReference>
<dbReference type="Proteomes" id="UP001469553">
    <property type="component" value="Unassembled WGS sequence"/>
</dbReference>